<accession>A0AAD4LZ04</accession>
<evidence type="ECO:0000313" key="1">
    <source>
        <dbReference type="EMBL" id="KAI0295156.1"/>
    </source>
</evidence>
<organism evidence="1 2">
    <name type="scientific">Multifurca ochricompacta</name>
    <dbReference type="NCBI Taxonomy" id="376703"/>
    <lineage>
        <taxon>Eukaryota</taxon>
        <taxon>Fungi</taxon>
        <taxon>Dikarya</taxon>
        <taxon>Basidiomycota</taxon>
        <taxon>Agaricomycotina</taxon>
        <taxon>Agaricomycetes</taxon>
        <taxon>Russulales</taxon>
        <taxon>Russulaceae</taxon>
        <taxon>Multifurca</taxon>
    </lineage>
</organism>
<evidence type="ECO:0000313" key="2">
    <source>
        <dbReference type="Proteomes" id="UP001203297"/>
    </source>
</evidence>
<name>A0AAD4LZ04_9AGAM</name>
<dbReference type="Proteomes" id="UP001203297">
    <property type="component" value="Unassembled WGS sequence"/>
</dbReference>
<protein>
    <submittedName>
        <fullName evidence="1">Uncharacterized protein</fullName>
    </submittedName>
</protein>
<proteinExistence type="predicted"/>
<reference evidence="1" key="1">
    <citation type="journal article" date="2022" name="New Phytol.">
        <title>Evolutionary transition to the ectomycorrhizal habit in the genomes of a hyperdiverse lineage of mushroom-forming fungi.</title>
        <authorList>
            <person name="Looney B."/>
            <person name="Miyauchi S."/>
            <person name="Morin E."/>
            <person name="Drula E."/>
            <person name="Courty P.E."/>
            <person name="Kohler A."/>
            <person name="Kuo A."/>
            <person name="LaButti K."/>
            <person name="Pangilinan J."/>
            <person name="Lipzen A."/>
            <person name="Riley R."/>
            <person name="Andreopoulos W."/>
            <person name="He G."/>
            <person name="Johnson J."/>
            <person name="Nolan M."/>
            <person name="Tritt A."/>
            <person name="Barry K.W."/>
            <person name="Grigoriev I.V."/>
            <person name="Nagy L.G."/>
            <person name="Hibbett D."/>
            <person name="Henrissat B."/>
            <person name="Matheny P.B."/>
            <person name="Labbe J."/>
            <person name="Martin F.M."/>
        </authorList>
    </citation>
    <scope>NUCLEOTIDE SEQUENCE</scope>
    <source>
        <strain evidence="1">BPL690</strain>
    </source>
</reference>
<sequence length="113" mass="12108">MSLEISSRMTRRTSSVVAYGSAELLFEFLADFLICAGNQELPFGLSFCCSREASMEISSYLFELCCSGSGVGGGVEVHEVLEHGVDMLPRGVDHGVVRVDGGCIQARGPRVIC</sequence>
<gene>
    <name evidence="1" type="ORF">B0F90DRAFT_1670195</name>
</gene>
<dbReference type="AlphaFoldDB" id="A0AAD4LZ04"/>
<keyword evidence="2" id="KW-1185">Reference proteome</keyword>
<dbReference type="EMBL" id="WTXG01000061">
    <property type="protein sequence ID" value="KAI0295156.1"/>
    <property type="molecule type" value="Genomic_DNA"/>
</dbReference>
<comment type="caution">
    <text evidence="1">The sequence shown here is derived from an EMBL/GenBank/DDBJ whole genome shotgun (WGS) entry which is preliminary data.</text>
</comment>